<sequence length="189" mass="21409">MMYFLILVVIVVLLIAWGVSIYNRLVKNRNMMEEAYSGMDVQLKKRHDLIPNLVNTVKGYATHEQETFEKVMEARSKAMSGINRDPGKAGKSAETQSELSSALGRLFAVAENYPELKADANFRELQHQLTAIEGDIEKSRRYYNATVRDNNIAIESFPSNIIAGMGGFQHGVFFEMEDPTNRELPEVNF</sequence>
<keyword evidence="7" id="KW-1185">Reference proteome</keyword>
<dbReference type="PANTHER" id="PTHR34478:SF1">
    <property type="entry name" value="PROTEIN LEMA"/>
    <property type="match status" value="1"/>
</dbReference>
<dbReference type="SUPFAM" id="SSF140478">
    <property type="entry name" value="LemA-like"/>
    <property type="match status" value="1"/>
</dbReference>
<keyword evidence="3" id="KW-0812">Transmembrane</keyword>
<evidence type="ECO:0000313" key="7">
    <source>
        <dbReference type="Proteomes" id="UP000753961"/>
    </source>
</evidence>
<dbReference type="Gene3D" id="1.20.1440.20">
    <property type="entry name" value="LemA-like domain"/>
    <property type="match status" value="1"/>
</dbReference>
<dbReference type="GO" id="GO:0016020">
    <property type="term" value="C:membrane"/>
    <property type="evidence" value="ECO:0007669"/>
    <property type="project" value="UniProtKB-SubCell"/>
</dbReference>
<evidence type="ECO:0000256" key="1">
    <source>
        <dbReference type="ARBA" id="ARBA00004167"/>
    </source>
</evidence>
<dbReference type="AlphaFoldDB" id="A0A953LBW5"/>
<dbReference type="InterPro" id="IPR023353">
    <property type="entry name" value="LemA-like_dom_sf"/>
</dbReference>
<evidence type="ECO:0000256" key="3">
    <source>
        <dbReference type="ARBA" id="ARBA00022692"/>
    </source>
</evidence>
<accession>A0A953LBW5</accession>
<dbReference type="Proteomes" id="UP000753961">
    <property type="component" value="Unassembled WGS sequence"/>
</dbReference>
<comment type="subcellular location">
    <subcellularLocation>
        <location evidence="1">Membrane</location>
        <topology evidence="1">Single-pass membrane protein</topology>
    </subcellularLocation>
</comment>
<proteinExistence type="inferred from homology"/>
<evidence type="ECO:0000256" key="4">
    <source>
        <dbReference type="ARBA" id="ARBA00022989"/>
    </source>
</evidence>
<keyword evidence="5" id="KW-0472">Membrane</keyword>
<evidence type="ECO:0000313" key="6">
    <source>
        <dbReference type="EMBL" id="MBY5960193.1"/>
    </source>
</evidence>
<evidence type="ECO:0000256" key="5">
    <source>
        <dbReference type="ARBA" id="ARBA00023136"/>
    </source>
</evidence>
<evidence type="ECO:0000256" key="2">
    <source>
        <dbReference type="ARBA" id="ARBA00008854"/>
    </source>
</evidence>
<dbReference type="InterPro" id="IPR007156">
    <property type="entry name" value="MamQ_LemA"/>
</dbReference>
<reference evidence="6" key="1">
    <citation type="submission" date="2021-06" db="EMBL/GenBank/DDBJ databases">
        <title>44 bacteria genomes isolated from Dapeng, Shenzhen.</title>
        <authorList>
            <person name="Zheng W."/>
            <person name="Yu S."/>
            <person name="Huang Y."/>
        </authorList>
    </citation>
    <scope>NUCLEOTIDE SEQUENCE</scope>
    <source>
        <strain evidence="6">DP5N28-2</strain>
    </source>
</reference>
<gene>
    <name evidence="6" type="ORF">KUV50_18715</name>
</gene>
<comment type="similarity">
    <text evidence="2">Belongs to the LemA family.</text>
</comment>
<organism evidence="6 7">
    <name type="scientific">Membranihabitans marinus</name>
    <dbReference type="NCBI Taxonomy" id="1227546"/>
    <lineage>
        <taxon>Bacteria</taxon>
        <taxon>Pseudomonadati</taxon>
        <taxon>Bacteroidota</taxon>
        <taxon>Saprospiria</taxon>
        <taxon>Saprospirales</taxon>
        <taxon>Saprospiraceae</taxon>
        <taxon>Membranihabitans</taxon>
    </lineage>
</organism>
<dbReference type="Pfam" id="PF04011">
    <property type="entry name" value="LemA"/>
    <property type="match status" value="1"/>
</dbReference>
<dbReference type="PANTHER" id="PTHR34478">
    <property type="entry name" value="PROTEIN LEMA"/>
    <property type="match status" value="1"/>
</dbReference>
<dbReference type="RefSeq" id="WP_222581743.1">
    <property type="nucleotide sequence ID" value="NZ_JAHVHU010000026.1"/>
</dbReference>
<name>A0A953LBW5_9BACT</name>
<keyword evidence="4" id="KW-1133">Transmembrane helix</keyword>
<comment type="caution">
    <text evidence="6">The sequence shown here is derived from an EMBL/GenBank/DDBJ whole genome shotgun (WGS) entry which is preliminary data.</text>
</comment>
<protein>
    <submittedName>
        <fullName evidence="6">LemA family protein</fullName>
    </submittedName>
</protein>
<dbReference type="EMBL" id="JAHVHU010000026">
    <property type="protein sequence ID" value="MBY5960193.1"/>
    <property type="molecule type" value="Genomic_DNA"/>
</dbReference>